<reference evidence="1 2" key="1">
    <citation type="submission" date="2016-07" db="EMBL/GenBank/DDBJ databases">
        <title>Pervasive Adenine N6-methylation of Active Genes in Fungi.</title>
        <authorList>
            <consortium name="DOE Joint Genome Institute"/>
            <person name="Mondo S.J."/>
            <person name="Dannebaum R.O."/>
            <person name="Kuo R.C."/>
            <person name="Labutti K."/>
            <person name="Haridas S."/>
            <person name="Kuo A."/>
            <person name="Salamov A."/>
            <person name="Ahrendt S.R."/>
            <person name="Lipzen A."/>
            <person name="Sullivan W."/>
            <person name="Andreopoulos W.B."/>
            <person name="Clum A."/>
            <person name="Lindquist E."/>
            <person name="Daum C."/>
            <person name="Ramamoorthy G.K."/>
            <person name="Gryganskyi A."/>
            <person name="Culley D."/>
            <person name="Magnuson J.K."/>
            <person name="James T.Y."/>
            <person name="O'Malley M.A."/>
            <person name="Stajich J.E."/>
            <person name="Spatafora J.W."/>
            <person name="Visel A."/>
            <person name="Grigoriev I.V."/>
        </authorList>
    </citation>
    <scope>NUCLEOTIDE SEQUENCE [LARGE SCALE GENOMIC DNA]</scope>
    <source>
        <strain evidence="1 2">12-1054</strain>
    </source>
</reference>
<dbReference type="AlphaFoldDB" id="A0A1Y2FH63"/>
<keyword evidence="2" id="KW-1185">Reference proteome</keyword>
<evidence type="ECO:0008006" key="3">
    <source>
        <dbReference type="Google" id="ProtNLM"/>
    </source>
</evidence>
<gene>
    <name evidence="1" type="ORF">BCR37DRAFT_379323</name>
</gene>
<name>A0A1Y2FH63_PROLT</name>
<dbReference type="InterPro" id="IPR036188">
    <property type="entry name" value="FAD/NAD-bd_sf"/>
</dbReference>
<dbReference type="RefSeq" id="XP_040725861.1">
    <property type="nucleotide sequence ID" value="XM_040869236.1"/>
</dbReference>
<dbReference type="Proteomes" id="UP000193685">
    <property type="component" value="Unassembled WGS sequence"/>
</dbReference>
<proteinExistence type="predicted"/>
<comment type="caution">
    <text evidence="1">The sequence shown here is derived from an EMBL/GenBank/DDBJ whole genome shotgun (WGS) entry which is preliminary data.</text>
</comment>
<accession>A0A1Y2FH63</accession>
<sequence length="277" mass="30214">MLTDGSTDAFKALLVKQQLCQAKETRVTGQPGLNAFAKAFAKRLPAGKHEILTRCTVSDITYDQKSSLFTVSAELKTPGKDGAEQRTFSSKGVILTAPVPQTINLIKGFKRMIQELDGAAEYSKSIILLLWPKKAMQVDELKDNANIHKVRIHLHIQANVEQGAVPLSVHATPAWSEAQYEETDIETVENRILDFIGQSRDAFDKVQLKKWRYSQPLVDAEAVRQSQSPSWRADPNGSPLFVASDALGPGLIGEAGTAGIQAAEALHQRLGGSKSVI</sequence>
<dbReference type="SUPFAM" id="SSF51905">
    <property type="entry name" value="FAD/NAD(P)-binding domain"/>
    <property type="match status" value="1"/>
</dbReference>
<dbReference type="Gene3D" id="3.90.660.10">
    <property type="match status" value="1"/>
</dbReference>
<dbReference type="EMBL" id="MCFI01000008">
    <property type="protein sequence ID" value="ORY83280.1"/>
    <property type="molecule type" value="Genomic_DNA"/>
</dbReference>
<evidence type="ECO:0000313" key="2">
    <source>
        <dbReference type="Proteomes" id="UP000193685"/>
    </source>
</evidence>
<dbReference type="GeneID" id="63785835"/>
<protein>
    <recommendedName>
        <fullName evidence="3">Amine oxidase domain-containing protein</fullName>
    </recommendedName>
</protein>
<organism evidence="1 2">
    <name type="scientific">Protomyces lactucae-debilis</name>
    <dbReference type="NCBI Taxonomy" id="2754530"/>
    <lineage>
        <taxon>Eukaryota</taxon>
        <taxon>Fungi</taxon>
        <taxon>Dikarya</taxon>
        <taxon>Ascomycota</taxon>
        <taxon>Taphrinomycotina</taxon>
        <taxon>Taphrinomycetes</taxon>
        <taxon>Taphrinales</taxon>
        <taxon>Protomycetaceae</taxon>
        <taxon>Protomyces</taxon>
    </lineage>
</organism>
<evidence type="ECO:0000313" key="1">
    <source>
        <dbReference type="EMBL" id="ORY83280.1"/>
    </source>
</evidence>